<keyword evidence="1" id="KW-0472">Membrane</keyword>
<keyword evidence="1" id="KW-0812">Transmembrane</keyword>
<dbReference type="AlphaFoldDB" id="A0A497EPF5"/>
<reference evidence="2 3" key="1">
    <citation type="submission" date="2018-06" db="EMBL/GenBank/DDBJ databases">
        <title>Extensive metabolic versatility and redundancy in microbially diverse, dynamic hydrothermal sediments.</title>
        <authorList>
            <person name="Dombrowski N."/>
            <person name="Teske A."/>
            <person name="Baker B.J."/>
        </authorList>
    </citation>
    <scope>NUCLEOTIDE SEQUENCE [LARGE SCALE GENOMIC DNA]</scope>
    <source>
        <strain evidence="2">B66_G16</strain>
    </source>
</reference>
<organism evidence="2 3">
    <name type="scientific">Thermoproteota archaeon</name>
    <dbReference type="NCBI Taxonomy" id="2056631"/>
    <lineage>
        <taxon>Archaea</taxon>
        <taxon>Thermoproteota</taxon>
    </lineage>
</organism>
<comment type="caution">
    <text evidence="2">The sequence shown here is derived from an EMBL/GenBank/DDBJ whole genome shotgun (WGS) entry which is preliminary data.</text>
</comment>
<dbReference type="Proteomes" id="UP000278475">
    <property type="component" value="Unassembled WGS sequence"/>
</dbReference>
<evidence type="ECO:0000313" key="3">
    <source>
        <dbReference type="Proteomes" id="UP000278475"/>
    </source>
</evidence>
<evidence type="ECO:0000256" key="1">
    <source>
        <dbReference type="SAM" id="Phobius"/>
    </source>
</evidence>
<keyword evidence="1" id="KW-1133">Transmembrane helix</keyword>
<dbReference type="EMBL" id="QMQV01000077">
    <property type="protein sequence ID" value="RLE48418.1"/>
    <property type="molecule type" value="Genomic_DNA"/>
</dbReference>
<feature type="transmembrane region" description="Helical" evidence="1">
    <location>
        <begin position="6"/>
        <end position="29"/>
    </location>
</feature>
<sequence length="579" mass="64932">MKGVSILAAVIAIAVIIVMGFFAAIFILSTSYERTLSDRVASAHTAINLFYAYNETLPVFAQLLILTAARDLGENCGGVNCGKQCVWNLSCPTLEQLVDKYNSSIITIFDSLPKNVGELGRINFTPPKIEKISLTENCINLTLKPQSVWMNRSGFFLNASSVEEMNFSVPVRYYLLLTIGRMLFEKGEYKITNSALSKTIRFADESEPECSSVADVTVTIKNGKVSMPVDNFTYWVVLCGINYSGDVVHGLASLNDFYGEYSESSHWQKVTCTKEDALEDTDYGRIDTTVKKVMDKLKDILTEFYNDANPNLPGTCEYEVYPGYKGIDFTITTSIDKSYDIDTNQPSPETRNCSDYSGYDWMCIDCKKKDHKNCVKLSNSVHYYCSFEKECGDCGCGDNSYKYLNRTIDIYDKWGRGYFSHKFYHYSKTKGCIEAGGCDCGVTSCGEDNSYKCKGTNGTDECECSISCFCSETSEGCKCSISYNPATDCTLPDCEVYDSCTCKCKYTKTLYKRASSYSETQRWECKYSAYFVFDVTAKLEFEFTDNSILIPRQGSTAFEKLKLKLNAETKYHLSSSSSS</sequence>
<name>A0A497EPF5_9CREN</name>
<gene>
    <name evidence="2" type="ORF">DRJ31_07325</name>
</gene>
<proteinExistence type="predicted"/>
<evidence type="ECO:0000313" key="2">
    <source>
        <dbReference type="EMBL" id="RLE48418.1"/>
    </source>
</evidence>
<protein>
    <submittedName>
        <fullName evidence="2">Uncharacterized protein</fullName>
    </submittedName>
</protein>
<accession>A0A497EPF5</accession>